<keyword evidence="3" id="KW-0677">Repeat</keyword>
<sequence>CPAPQIQNGRVSVLKYRYTYKDTVSFMCNEGFTLRGHRTARCQANKTWEPPVPVCEQGKCQHSDLSALQIPP</sequence>
<dbReference type="InterPro" id="IPR035976">
    <property type="entry name" value="Sushi/SCR/CCP_sf"/>
</dbReference>
<evidence type="ECO:0000256" key="1">
    <source>
        <dbReference type="ARBA" id="ARBA00022659"/>
    </source>
</evidence>
<accession>A0A7K5HZK9</accession>
<evidence type="ECO:0000256" key="5">
    <source>
        <dbReference type="ARBA" id="ARBA00023180"/>
    </source>
</evidence>
<evidence type="ECO:0000256" key="2">
    <source>
        <dbReference type="ARBA" id="ARBA00022729"/>
    </source>
</evidence>
<evidence type="ECO:0000256" key="3">
    <source>
        <dbReference type="ARBA" id="ARBA00022737"/>
    </source>
</evidence>
<dbReference type="PANTHER" id="PTHR19325:SF551">
    <property type="entry name" value="ZONA PELLUCIDA SPERM-BINDING PROTEIN 3 RECEPTOR"/>
    <property type="match status" value="1"/>
</dbReference>
<dbReference type="FunFam" id="2.10.70.10:FF:000014">
    <property type="entry name" value="Membrane cofactor protein"/>
    <property type="match status" value="1"/>
</dbReference>
<keyword evidence="4 6" id="KW-1015">Disulfide bond</keyword>
<evidence type="ECO:0000313" key="8">
    <source>
        <dbReference type="EMBL" id="NWS74771.1"/>
    </source>
</evidence>
<comment type="caution">
    <text evidence="6">Lacks conserved residue(s) required for the propagation of feature annotation.</text>
</comment>
<dbReference type="Gene3D" id="2.10.70.10">
    <property type="entry name" value="Complement Module, domain 1"/>
    <property type="match status" value="1"/>
</dbReference>
<dbReference type="OrthoDB" id="5804959at2759"/>
<keyword evidence="9" id="KW-1185">Reference proteome</keyword>
<feature type="domain" description="Sushi" evidence="7">
    <location>
        <begin position="1"/>
        <end position="57"/>
    </location>
</feature>
<feature type="disulfide bond" evidence="6">
    <location>
        <begin position="28"/>
        <end position="55"/>
    </location>
</feature>
<dbReference type="Proteomes" id="UP000549499">
    <property type="component" value="Unassembled WGS sequence"/>
</dbReference>
<dbReference type="EMBL" id="VYZB01000500">
    <property type="protein sequence ID" value="NWS74771.1"/>
    <property type="molecule type" value="Genomic_DNA"/>
</dbReference>
<reference evidence="8 9" key="1">
    <citation type="submission" date="2019-09" db="EMBL/GenBank/DDBJ databases">
        <title>Bird 10,000 Genomes (B10K) Project - Family phase.</title>
        <authorList>
            <person name="Zhang G."/>
        </authorList>
    </citation>
    <scope>NUCLEOTIDE SEQUENCE [LARGE SCALE GENOMIC DNA]</scope>
    <source>
        <strain evidence="8">B10K-DU-003-44</strain>
        <tissue evidence="8">Muscle</tissue>
    </source>
</reference>
<keyword evidence="2" id="KW-0732">Signal</keyword>
<dbReference type="PANTHER" id="PTHR19325">
    <property type="entry name" value="COMPLEMENT COMPONENT-RELATED SUSHI DOMAIN-CONTAINING"/>
    <property type="match status" value="1"/>
</dbReference>
<name>A0A7K5HZK9_CROSL</name>
<dbReference type="SUPFAM" id="SSF57535">
    <property type="entry name" value="Complement control module/SCR domain"/>
    <property type="match status" value="1"/>
</dbReference>
<keyword evidence="1 6" id="KW-0768">Sushi</keyword>
<keyword evidence="5" id="KW-0325">Glycoprotein</keyword>
<comment type="caution">
    <text evidence="8">The sequence shown here is derived from an EMBL/GenBank/DDBJ whole genome shotgun (WGS) entry which is preliminary data.</text>
</comment>
<feature type="non-terminal residue" evidence="8">
    <location>
        <position position="72"/>
    </location>
</feature>
<evidence type="ECO:0000313" key="9">
    <source>
        <dbReference type="Proteomes" id="UP000549499"/>
    </source>
</evidence>
<evidence type="ECO:0000256" key="6">
    <source>
        <dbReference type="PROSITE-ProRule" id="PRU00302"/>
    </source>
</evidence>
<dbReference type="PROSITE" id="PS50923">
    <property type="entry name" value="SUSHI"/>
    <property type="match status" value="1"/>
</dbReference>
<dbReference type="Pfam" id="PF00084">
    <property type="entry name" value="Sushi"/>
    <property type="match status" value="1"/>
</dbReference>
<dbReference type="InterPro" id="IPR000436">
    <property type="entry name" value="Sushi_SCR_CCP_dom"/>
</dbReference>
<evidence type="ECO:0000256" key="4">
    <source>
        <dbReference type="ARBA" id="ARBA00023157"/>
    </source>
</evidence>
<evidence type="ECO:0000259" key="7">
    <source>
        <dbReference type="PROSITE" id="PS50923"/>
    </source>
</evidence>
<gene>
    <name evidence="8" type="primary">Cr2_0</name>
    <name evidence="8" type="ORF">CROSUL_R15453</name>
</gene>
<dbReference type="InterPro" id="IPR050350">
    <property type="entry name" value="Compl-Cell_Adhes-Reg"/>
</dbReference>
<organism evidence="8 9">
    <name type="scientific">Crotophaga sulcirostris</name>
    <name type="common">Groove-billed ani</name>
    <dbReference type="NCBI Taxonomy" id="33598"/>
    <lineage>
        <taxon>Eukaryota</taxon>
        <taxon>Metazoa</taxon>
        <taxon>Chordata</taxon>
        <taxon>Craniata</taxon>
        <taxon>Vertebrata</taxon>
        <taxon>Euteleostomi</taxon>
        <taxon>Archelosauria</taxon>
        <taxon>Archosauria</taxon>
        <taxon>Dinosauria</taxon>
        <taxon>Saurischia</taxon>
        <taxon>Theropoda</taxon>
        <taxon>Coelurosauria</taxon>
        <taxon>Aves</taxon>
        <taxon>Neognathae</taxon>
        <taxon>Neoaves</taxon>
        <taxon>Otidimorphae</taxon>
        <taxon>Cuculiformes</taxon>
        <taxon>Crotophagidae</taxon>
        <taxon>Crotophaga</taxon>
    </lineage>
</organism>
<proteinExistence type="predicted"/>
<feature type="non-terminal residue" evidence="8">
    <location>
        <position position="1"/>
    </location>
</feature>
<dbReference type="SMART" id="SM00032">
    <property type="entry name" value="CCP"/>
    <property type="match status" value="1"/>
</dbReference>
<protein>
    <submittedName>
        <fullName evidence="8">CR2 protein</fullName>
    </submittedName>
</protein>
<dbReference type="AlphaFoldDB" id="A0A7K5HZK9"/>
<dbReference type="CDD" id="cd00033">
    <property type="entry name" value="CCP"/>
    <property type="match status" value="1"/>
</dbReference>